<accession>A0A218XGK8</accession>
<evidence type="ECO:0000313" key="1">
    <source>
        <dbReference type="EMBL" id="OWM83601.1"/>
    </source>
</evidence>
<dbReference type="AlphaFoldDB" id="A0A218XGK8"/>
<sequence>MSPIIRFIQSGILPSDSKEAKRIRAHAPKYTILDGILYKRGYTLQLLRCVDDEDTNYVLREIHQGIIGAHEEAKSLVLKVLQQDYY</sequence>
<protein>
    <submittedName>
        <fullName evidence="1">Uncharacterized protein</fullName>
    </submittedName>
</protein>
<dbReference type="PANTHER" id="PTHR48475">
    <property type="entry name" value="RIBONUCLEASE H"/>
    <property type="match status" value="1"/>
</dbReference>
<comment type="caution">
    <text evidence="1">The sequence shown here is derived from an EMBL/GenBank/DDBJ whole genome shotgun (WGS) entry which is preliminary data.</text>
</comment>
<evidence type="ECO:0000313" key="2">
    <source>
        <dbReference type="Proteomes" id="UP000197138"/>
    </source>
</evidence>
<dbReference type="EMBL" id="MTKT01001810">
    <property type="protein sequence ID" value="OWM83601.1"/>
    <property type="molecule type" value="Genomic_DNA"/>
</dbReference>
<dbReference type="PANTHER" id="PTHR48475:SF2">
    <property type="entry name" value="RIBONUCLEASE H"/>
    <property type="match status" value="1"/>
</dbReference>
<dbReference type="Gene3D" id="1.10.340.70">
    <property type="match status" value="1"/>
</dbReference>
<gene>
    <name evidence="1" type="ORF">CDL15_Pgr004030</name>
</gene>
<reference evidence="2" key="1">
    <citation type="journal article" date="2017" name="Plant J.">
        <title>The pomegranate (Punica granatum L.) genome and the genomics of punicalagin biosynthesis.</title>
        <authorList>
            <person name="Qin G."/>
            <person name="Xu C."/>
            <person name="Ming R."/>
            <person name="Tang H."/>
            <person name="Guyot R."/>
            <person name="Kramer E.M."/>
            <person name="Hu Y."/>
            <person name="Yi X."/>
            <person name="Qi Y."/>
            <person name="Xu X."/>
            <person name="Gao Z."/>
            <person name="Pan H."/>
            <person name="Jian J."/>
            <person name="Tian Y."/>
            <person name="Yue Z."/>
            <person name="Xu Y."/>
        </authorList>
    </citation>
    <scope>NUCLEOTIDE SEQUENCE [LARGE SCALE GENOMIC DNA]</scope>
    <source>
        <strain evidence="2">cv. Dabenzi</strain>
    </source>
</reference>
<organism evidence="1 2">
    <name type="scientific">Punica granatum</name>
    <name type="common">Pomegranate</name>
    <dbReference type="NCBI Taxonomy" id="22663"/>
    <lineage>
        <taxon>Eukaryota</taxon>
        <taxon>Viridiplantae</taxon>
        <taxon>Streptophyta</taxon>
        <taxon>Embryophyta</taxon>
        <taxon>Tracheophyta</taxon>
        <taxon>Spermatophyta</taxon>
        <taxon>Magnoliopsida</taxon>
        <taxon>eudicotyledons</taxon>
        <taxon>Gunneridae</taxon>
        <taxon>Pentapetalae</taxon>
        <taxon>rosids</taxon>
        <taxon>malvids</taxon>
        <taxon>Myrtales</taxon>
        <taxon>Lythraceae</taxon>
        <taxon>Punica</taxon>
    </lineage>
</organism>
<name>A0A218XGK8_PUNGR</name>
<proteinExistence type="predicted"/>
<dbReference type="Proteomes" id="UP000197138">
    <property type="component" value="Unassembled WGS sequence"/>
</dbReference>